<protein>
    <submittedName>
        <fullName evidence="2">Uncharacterized protein</fullName>
    </submittedName>
</protein>
<keyword evidence="3" id="KW-1185">Reference proteome</keyword>
<evidence type="ECO:0000313" key="2">
    <source>
        <dbReference type="EnsemblPlants" id="TuG1812G0100004349.01.T01"/>
    </source>
</evidence>
<name>A0A8R7K5M2_TRIUA</name>
<feature type="region of interest" description="Disordered" evidence="1">
    <location>
        <begin position="82"/>
        <end position="193"/>
    </location>
</feature>
<reference evidence="3" key="1">
    <citation type="journal article" date="2013" name="Nature">
        <title>Draft genome of the wheat A-genome progenitor Triticum urartu.</title>
        <authorList>
            <person name="Ling H.Q."/>
            <person name="Zhao S."/>
            <person name="Liu D."/>
            <person name="Wang J."/>
            <person name="Sun H."/>
            <person name="Zhang C."/>
            <person name="Fan H."/>
            <person name="Li D."/>
            <person name="Dong L."/>
            <person name="Tao Y."/>
            <person name="Gao C."/>
            <person name="Wu H."/>
            <person name="Li Y."/>
            <person name="Cui Y."/>
            <person name="Guo X."/>
            <person name="Zheng S."/>
            <person name="Wang B."/>
            <person name="Yu K."/>
            <person name="Liang Q."/>
            <person name="Yang W."/>
            <person name="Lou X."/>
            <person name="Chen J."/>
            <person name="Feng M."/>
            <person name="Jian J."/>
            <person name="Zhang X."/>
            <person name="Luo G."/>
            <person name="Jiang Y."/>
            <person name="Liu J."/>
            <person name="Wang Z."/>
            <person name="Sha Y."/>
            <person name="Zhang B."/>
            <person name="Wu H."/>
            <person name="Tang D."/>
            <person name="Shen Q."/>
            <person name="Xue P."/>
            <person name="Zou S."/>
            <person name="Wang X."/>
            <person name="Liu X."/>
            <person name="Wang F."/>
            <person name="Yang Y."/>
            <person name="An X."/>
            <person name="Dong Z."/>
            <person name="Zhang K."/>
            <person name="Zhang X."/>
            <person name="Luo M.C."/>
            <person name="Dvorak J."/>
            <person name="Tong Y."/>
            <person name="Wang J."/>
            <person name="Yang H."/>
            <person name="Li Z."/>
            <person name="Wang D."/>
            <person name="Zhang A."/>
            <person name="Wang J."/>
        </authorList>
    </citation>
    <scope>NUCLEOTIDE SEQUENCE</scope>
    <source>
        <strain evidence="3">cv. G1812</strain>
    </source>
</reference>
<feature type="compositionally biased region" description="Low complexity" evidence="1">
    <location>
        <begin position="149"/>
        <end position="168"/>
    </location>
</feature>
<dbReference type="EnsemblPlants" id="TuG1812G0100004349.01.T01">
    <property type="protein sequence ID" value="TuG1812G0100004349.01.T01"/>
    <property type="gene ID" value="TuG1812G0100004349.01"/>
</dbReference>
<dbReference type="Proteomes" id="UP000015106">
    <property type="component" value="Chromosome 1"/>
</dbReference>
<organism evidence="2 3">
    <name type="scientific">Triticum urartu</name>
    <name type="common">Red wild einkorn</name>
    <name type="synonym">Crithodium urartu</name>
    <dbReference type="NCBI Taxonomy" id="4572"/>
    <lineage>
        <taxon>Eukaryota</taxon>
        <taxon>Viridiplantae</taxon>
        <taxon>Streptophyta</taxon>
        <taxon>Embryophyta</taxon>
        <taxon>Tracheophyta</taxon>
        <taxon>Spermatophyta</taxon>
        <taxon>Magnoliopsida</taxon>
        <taxon>Liliopsida</taxon>
        <taxon>Poales</taxon>
        <taxon>Poaceae</taxon>
        <taxon>BOP clade</taxon>
        <taxon>Pooideae</taxon>
        <taxon>Triticodae</taxon>
        <taxon>Triticeae</taxon>
        <taxon>Triticinae</taxon>
        <taxon>Triticum</taxon>
    </lineage>
</organism>
<reference evidence="2" key="2">
    <citation type="submission" date="2018-03" db="EMBL/GenBank/DDBJ databases">
        <title>The Triticum urartu genome reveals the dynamic nature of wheat genome evolution.</title>
        <authorList>
            <person name="Ling H."/>
            <person name="Ma B."/>
            <person name="Shi X."/>
            <person name="Liu H."/>
            <person name="Dong L."/>
            <person name="Sun H."/>
            <person name="Cao Y."/>
            <person name="Gao Q."/>
            <person name="Zheng S."/>
            <person name="Li Y."/>
            <person name="Yu Y."/>
            <person name="Du H."/>
            <person name="Qi M."/>
            <person name="Li Y."/>
            <person name="Yu H."/>
            <person name="Cui Y."/>
            <person name="Wang N."/>
            <person name="Chen C."/>
            <person name="Wu H."/>
            <person name="Zhao Y."/>
            <person name="Zhang J."/>
            <person name="Li Y."/>
            <person name="Zhou W."/>
            <person name="Zhang B."/>
            <person name="Hu W."/>
            <person name="Eijk M."/>
            <person name="Tang J."/>
            <person name="Witsenboer H."/>
            <person name="Zhao S."/>
            <person name="Li Z."/>
            <person name="Zhang A."/>
            <person name="Wang D."/>
            <person name="Liang C."/>
        </authorList>
    </citation>
    <scope>NUCLEOTIDE SEQUENCE [LARGE SCALE GENOMIC DNA]</scope>
    <source>
        <strain evidence="2">cv. G1812</strain>
    </source>
</reference>
<accession>A0A8R7K5M2</accession>
<reference evidence="2" key="3">
    <citation type="submission" date="2022-06" db="UniProtKB">
        <authorList>
            <consortium name="EnsemblPlants"/>
        </authorList>
    </citation>
    <scope>IDENTIFICATION</scope>
</reference>
<evidence type="ECO:0000313" key="3">
    <source>
        <dbReference type="Proteomes" id="UP000015106"/>
    </source>
</evidence>
<proteinExistence type="predicted"/>
<feature type="compositionally biased region" description="Polar residues" evidence="1">
    <location>
        <begin position="124"/>
        <end position="136"/>
    </location>
</feature>
<dbReference type="Gramene" id="TuG1812G0100004349.01.T01">
    <property type="protein sequence ID" value="TuG1812G0100004349.01.T01"/>
    <property type="gene ID" value="TuG1812G0100004349.01"/>
</dbReference>
<evidence type="ECO:0000256" key="1">
    <source>
        <dbReference type="SAM" id="MobiDB-lite"/>
    </source>
</evidence>
<sequence>MPQRFGRSRVAHSRFFLFSRLALTARGHMPRPTTSSHCLAPPPPLLSLLPPLPASQGTLPLPPPFAAGECAATGVWPAATAAAVPRPEKPRAGRCGGRRPAASSFGRPPLRRRETTMAARCPSTAGQGSAGVQTPSRHPHLARDLHQVPSSARATLRAPPRSSAARALRPPRTRSRGEELPTTSLSSPGKPAGRPGLLVTSLLPFFPAVRITPSLASAGSRRQAAARARRWRRQMDKRWWCPVVKQFN</sequence>
<dbReference type="AlphaFoldDB" id="A0A8R7K5M2"/>